<organism evidence="10 11">
    <name type="scientific">Aphis craccivora</name>
    <name type="common">Cowpea aphid</name>
    <dbReference type="NCBI Taxonomy" id="307492"/>
    <lineage>
        <taxon>Eukaryota</taxon>
        <taxon>Metazoa</taxon>
        <taxon>Ecdysozoa</taxon>
        <taxon>Arthropoda</taxon>
        <taxon>Hexapoda</taxon>
        <taxon>Insecta</taxon>
        <taxon>Pterygota</taxon>
        <taxon>Neoptera</taxon>
        <taxon>Paraneoptera</taxon>
        <taxon>Hemiptera</taxon>
        <taxon>Sternorrhyncha</taxon>
        <taxon>Aphidomorpha</taxon>
        <taxon>Aphidoidea</taxon>
        <taxon>Aphididae</taxon>
        <taxon>Aphidini</taxon>
        <taxon>Aphis</taxon>
        <taxon>Aphis</taxon>
    </lineage>
</organism>
<dbReference type="Gene3D" id="1.20.1250.20">
    <property type="entry name" value="MFS general substrate transporter like domains"/>
    <property type="match status" value="1"/>
</dbReference>
<dbReference type="Proteomes" id="UP000478052">
    <property type="component" value="Unassembled WGS sequence"/>
</dbReference>
<dbReference type="SUPFAM" id="SSF103473">
    <property type="entry name" value="MFS general substrate transporter"/>
    <property type="match status" value="1"/>
</dbReference>
<reference evidence="10 11" key="1">
    <citation type="submission" date="2019-08" db="EMBL/GenBank/DDBJ databases">
        <title>Whole genome of Aphis craccivora.</title>
        <authorList>
            <person name="Voronova N.V."/>
            <person name="Shulinski R.S."/>
            <person name="Bandarenka Y.V."/>
            <person name="Zhorov D.G."/>
            <person name="Warner D."/>
        </authorList>
    </citation>
    <scope>NUCLEOTIDE SEQUENCE [LARGE SCALE GENOMIC DNA]</scope>
    <source>
        <strain evidence="10">180601</strain>
        <tissue evidence="10">Whole Body</tissue>
    </source>
</reference>
<dbReference type="PRINTS" id="PR00171">
    <property type="entry name" value="SUGRTRNSPORT"/>
</dbReference>
<keyword evidence="4" id="KW-0762">Sugar transport</keyword>
<dbReference type="OrthoDB" id="6612291at2759"/>
<evidence type="ECO:0000256" key="8">
    <source>
        <dbReference type="SAM" id="Phobius"/>
    </source>
</evidence>
<feature type="transmembrane region" description="Helical" evidence="8">
    <location>
        <begin position="388"/>
        <end position="408"/>
    </location>
</feature>
<evidence type="ECO:0000256" key="3">
    <source>
        <dbReference type="ARBA" id="ARBA00022475"/>
    </source>
</evidence>
<dbReference type="InterPro" id="IPR005829">
    <property type="entry name" value="Sugar_transporter_CS"/>
</dbReference>
<keyword evidence="3" id="KW-1003">Cell membrane</keyword>
<dbReference type="Pfam" id="PF00083">
    <property type="entry name" value="Sugar_tr"/>
    <property type="match status" value="1"/>
</dbReference>
<feature type="transmembrane region" description="Helical" evidence="8">
    <location>
        <begin position="28"/>
        <end position="50"/>
    </location>
</feature>
<dbReference type="InterPro" id="IPR050549">
    <property type="entry name" value="MFS_Trehalose_Transporter"/>
</dbReference>
<dbReference type="InterPro" id="IPR020846">
    <property type="entry name" value="MFS_dom"/>
</dbReference>
<feature type="transmembrane region" description="Helical" evidence="8">
    <location>
        <begin position="125"/>
        <end position="147"/>
    </location>
</feature>
<feature type="transmembrane region" description="Helical" evidence="8">
    <location>
        <begin position="100"/>
        <end position="119"/>
    </location>
</feature>
<evidence type="ECO:0000256" key="5">
    <source>
        <dbReference type="ARBA" id="ARBA00022692"/>
    </source>
</evidence>
<dbReference type="GO" id="GO:0022857">
    <property type="term" value="F:transmembrane transporter activity"/>
    <property type="evidence" value="ECO:0007669"/>
    <property type="project" value="InterPro"/>
</dbReference>
<dbReference type="EMBL" id="VUJU01000703">
    <property type="protein sequence ID" value="KAF0768792.1"/>
    <property type="molecule type" value="Genomic_DNA"/>
</dbReference>
<name>A0A6G0ZDU8_APHCR</name>
<gene>
    <name evidence="10" type="ORF">FWK35_00012270</name>
</gene>
<protein>
    <submittedName>
        <fullName evidence="10">Facilitated trehalose transporter Tret1-like</fullName>
    </submittedName>
</protein>
<feature type="transmembrane region" description="Helical" evidence="8">
    <location>
        <begin position="285"/>
        <end position="309"/>
    </location>
</feature>
<keyword evidence="5 8" id="KW-0812">Transmembrane</keyword>
<dbReference type="GO" id="GO:0005886">
    <property type="term" value="C:plasma membrane"/>
    <property type="evidence" value="ECO:0007669"/>
    <property type="project" value="UniProtKB-SubCell"/>
</dbReference>
<feature type="transmembrane region" description="Helical" evidence="8">
    <location>
        <begin position="454"/>
        <end position="474"/>
    </location>
</feature>
<keyword evidence="7 8" id="KW-0472">Membrane</keyword>
<dbReference type="InterPro" id="IPR036259">
    <property type="entry name" value="MFS_trans_sf"/>
</dbReference>
<feature type="transmembrane region" description="Helical" evidence="8">
    <location>
        <begin position="329"/>
        <end position="348"/>
    </location>
</feature>
<dbReference type="PROSITE" id="PS00216">
    <property type="entry name" value="SUGAR_TRANSPORT_1"/>
    <property type="match status" value="1"/>
</dbReference>
<dbReference type="InterPro" id="IPR005828">
    <property type="entry name" value="MFS_sugar_transport-like"/>
</dbReference>
<proteinExistence type="predicted"/>
<keyword evidence="6 8" id="KW-1133">Transmembrane helix</keyword>
<feature type="transmembrane region" description="Helical" evidence="8">
    <location>
        <begin position="429"/>
        <end position="448"/>
    </location>
</feature>
<evidence type="ECO:0000256" key="2">
    <source>
        <dbReference type="ARBA" id="ARBA00022448"/>
    </source>
</evidence>
<sequence>MLSESSYSGEMEKRPLLSSKKISVRRSLLASFLASVMSFASGTVVGGWTAPQHPQTVGEKMFMMQTMEESSWVVSIYLIGALLGALPAGGLSRTFGRKKFLLSLAIPMTVGWLFIMFFVDNVYLILVGRFLCGLSLGAVTVAVPLYSCDVAPDVCRGRGGVFLDFMLCVGILYSYVASSLLGLYAFALTCAIFPIVFCVLFWRMPESPLYLYSRGRYVDAKSALMYEHPYFNYSGSLVRDVCDFRWLNGDDFDVTAAFDEFAKFQTEDDALPVEKNLQPAGRRQAFVKAVVLSLGLATTQRLSGAGAIIQYTAKLFSISGSSVAPGTASIITGIFQLLGSGITIFLVDRVGRRKLLLVSSSVVVGCLAVLTLYFYFLNKGMLANSLKILPIIIVCTYISFFRLGLGPIPWFITTELIGADHSNRAQSYIVSYSWILSFIVMKTFVILVDDWPVALWLGYTIISVIGYLFILFFIPETNNKHADEIRSSLAKTYHIHSS</sequence>
<evidence type="ECO:0000259" key="9">
    <source>
        <dbReference type="PROSITE" id="PS50850"/>
    </source>
</evidence>
<dbReference type="PANTHER" id="PTHR48021:SF1">
    <property type="entry name" value="GH07001P-RELATED"/>
    <property type="match status" value="1"/>
</dbReference>
<dbReference type="FunFam" id="1.20.1250.20:FF:000218">
    <property type="entry name" value="facilitated trehalose transporter Tret1"/>
    <property type="match status" value="1"/>
</dbReference>
<feature type="transmembrane region" description="Helical" evidence="8">
    <location>
        <begin position="355"/>
        <end position="376"/>
    </location>
</feature>
<evidence type="ECO:0000256" key="6">
    <source>
        <dbReference type="ARBA" id="ARBA00022989"/>
    </source>
</evidence>
<dbReference type="AlphaFoldDB" id="A0A6G0ZDU8"/>
<evidence type="ECO:0000313" key="10">
    <source>
        <dbReference type="EMBL" id="KAF0768792.1"/>
    </source>
</evidence>
<comment type="subcellular location">
    <subcellularLocation>
        <location evidence="1">Cell membrane</location>
        <topology evidence="1">Multi-pass membrane protein</topology>
    </subcellularLocation>
</comment>
<feature type="transmembrane region" description="Helical" evidence="8">
    <location>
        <begin position="159"/>
        <end position="176"/>
    </location>
</feature>
<dbReference type="PANTHER" id="PTHR48021">
    <property type="match status" value="1"/>
</dbReference>
<keyword evidence="2" id="KW-0813">Transport</keyword>
<evidence type="ECO:0000313" key="11">
    <source>
        <dbReference type="Proteomes" id="UP000478052"/>
    </source>
</evidence>
<feature type="domain" description="Major facilitator superfamily (MFS) profile" evidence="9">
    <location>
        <begin position="27"/>
        <end position="478"/>
    </location>
</feature>
<feature type="transmembrane region" description="Helical" evidence="8">
    <location>
        <begin position="182"/>
        <end position="202"/>
    </location>
</feature>
<accession>A0A6G0ZDU8</accession>
<dbReference type="InterPro" id="IPR003663">
    <property type="entry name" value="Sugar/inositol_transpt"/>
</dbReference>
<keyword evidence="11" id="KW-1185">Reference proteome</keyword>
<comment type="caution">
    <text evidence="10">The sequence shown here is derived from an EMBL/GenBank/DDBJ whole genome shotgun (WGS) entry which is preliminary data.</text>
</comment>
<dbReference type="PROSITE" id="PS50850">
    <property type="entry name" value="MFS"/>
    <property type="match status" value="1"/>
</dbReference>
<evidence type="ECO:0000256" key="7">
    <source>
        <dbReference type="ARBA" id="ARBA00023136"/>
    </source>
</evidence>
<feature type="transmembrane region" description="Helical" evidence="8">
    <location>
        <begin position="70"/>
        <end position="88"/>
    </location>
</feature>
<evidence type="ECO:0000256" key="4">
    <source>
        <dbReference type="ARBA" id="ARBA00022597"/>
    </source>
</evidence>
<evidence type="ECO:0000256" key="1">
    <source>
        <dbReference type="ARBA" id="ARBA00004651"/>
    </source>
</evidence>